<keyword evidence="2" id="KW-1185">Reference proteome</keyword>
<proteinExistence type="predicted"/>
<dbReference type="EMBL" id="OCMY01000002">
    <property type="protein sequence ID" value="SOD60764.1"/>
    <property type="molecule type" value="Genomic_DNA"/>
</dbReference>
<evidence type="ECO:0000313" key="2">
    <source>
        <dbReference type="Proteomes" id="UP000219271"/>
    </source>
</evidence>
<accession>A0A286DQF0</accession>
<dbReference type="AlphaFoldDB" id="A0A286DQF0"/>
<protein>
    <submittedName>
        <fullName evidence="1">Uncharacterized protein</fullName>
    </submittedName>
</protein>
<name>A0A286DQF0_9GAMM</name>
<gene>
    <name evidence="1" type="ORF">SAMN06273570_4828</name>
</gene>
<sequence length="63" mass="6883">MSKIKVIKNPRWAGLFYYHESLTAQTIVFIAIVSATDNNADYSGVTFPAAGPLAPFSMVKETC</sequence>
<reference evidence="2" key="1">
    <citation type="submission" date="2017-09" db="EMBL/GenBank/DDBJ databases">
        <authorList>
            <person name="Varghese N."/>
            <person name="Submissions S."/>
        </authorList>
    </citation>
    <scope>NUCLEOTIDE SEQUENCE [LARGE SCALE GENOMIC DNA]</scope>
    <source>
        <strain evidence="2">JKS000234</strain>
    </source>
</reference>
<dbReference type="Proteomes" id="UP000219271">
    <property type="component" value="Unassembled WGS sequence"/>
</dbReference>
<organism evidence="1 2">
    <name type="scientific">Candidatus Pantoea floridensis</name>
    <dbReference type="NCBI Taxonomy" id="1938870"/>
    <lineage>
        <taxon>Bacteria</taxon>
        <taxon>Pseudomonadati</taxon>
        <taxon>Pseudomonadota</taxon>
        <taxon>Gammaproteobacteria</taxon>
        <taxon>Enterobacterales</taxon>
        <taxon>Erwiniaceae</taxon>
        <taxon>Pantoea</taxon>
    </lineage>
</organism>
<evidence type="ECO:0000313" key="1">
    <source>
        <dbReference type="EMBL" id="SOD60764.1"/>
    </source>
</evidence>